<dbReference type="RefSeq" id="WP_106611943.1">
    <property type="nucleotide sequence ID" value="NZ_JAUSTO010000005.1"/>
</dbReference>
<sequence length="118" mass="13096">MKKDIICTVCPLGCHIAVEGEGEKIISMEGYGCARGKQYATTEFSHPVRILTSTIRTDSDRIPLIPVRSSEPLPKEMLMNCMVEIRKCRVHLPIRSHEILISDICNTGIDIIATADIS</sequence>
<evidence type="ECO:0000313" key="1">
    <source>
        <dbReference type="EMBL" id="MDQ0152365.1"/>
    </source>
</evidence>
<dbReference type="InterPro" id="IPR012460">
    <property type="entry name" value="DUF1667"/>
</dbReference>
<dbReference type="Proteomes" id="UP001241537">
    <property type="component" value="Unassembled WGS sequence"/>
</dbReference>
<comment type="caution">
    <text evidence="1">The sequence shown here is derived from an EMBL/GenBank/DDBJ whole genome shotgun (WGS) entry which is preliminary data.</text>
</comment>
<evidence type="ECO:0000313" key="2">
    <source>
        <dbReference type="Proteomes" id="UP001241537"/>
    </source>
</evidence>
<dbReference type="EMBL" id="JAUSTO010000005">
    <property type="protein sequence ID" value="MDQ0152365.1"/>
    <property type="molecule type" value="Genomic_DNA"/>
</dbReference>
<proteinExistence type="predicted"/>
<dbReference type="Pfam" id="PF07892">
    <property type="entry name" value="DUF1667"/>
    <property type="match status" value="1"/>
</dbReference>
<dbReference type="SUPFAM" id="SSF160148">
    <property type="entry name" value="CPE0013-like"/>
    <property type="match status" value="1"/>
</dbReference>
<dbReference type="InterPro" id="IPR036593">
    <property type="entry name" value="CPE0013-like_sf"/>
</dbReference>
<dbReference type="Gene3D" id="3.10.530.10">
    <property type="entry name" value="CPE0013-like"/>
    <property type="match status" value="1"/>
</dbReference>
<accession>A0AAE4AKS8</accession>
<name>A0AAE4AKS8_9FIRM</name>
<reference evidence="1" key="1">
    <citation type="submission" date="2023-07" db="EMBL/GenBank/DDBJ databases">
        <title>Genomic Encyclopedia of Type Strains, Phase IV (KMG-IV): sequencing the most valuable type-strain genomes for metagenomic binning, comparative biology and taxonomic classification.</title>
        <authorList>
            <person name="Goeker M."/>
        </authorList>
    </citation>
    <scope>NUCLEOTIDE SEQUENCE</scope>
    <source>
        <strain evidence="1">DSM 19659</strain>
    </source>
</reference>
<dbReference type="PANTHER" id="PTHR39450">
    <property type="entry name" value="MOLYBDOPTERIN OXIDOREDUCTASE, 4FE-4S CLUSTER-BINDING SUBUNIT"/>
    <property type="match status" value="1"/>
</dbReference>
<keyword evidence="2" id="KW-1185">Reference proteome</keyword>
<dbReference type="SUPFAM" id="SSF53706">
    <property type="entry name" value="Formate dehydrogenase/DMSO reductase, domains 1-3"/>
    <property type="match status" value="1"/>
</dbReference>
<organism evidence="1 2">
    <name type="scientific">Moryella indoligenes</name>
    <dbReference type="NCBI Taxonomy" id="371674"/>
    <lineage>
        <taxon>Bacteria</taxon>
        <taxon>Bacillati</taxon>
        <taxon>Bacillota</taxon>
        <taxon>Clostridia</taxon>
        <taxon>Lachnospirales</taxon>
        <taxon>Lachnospiraceae</taxon>
        <taxon>Moryella</taxon>
    </lineage>
</organism>
<gene>
    <name evidence="1" type="ORF">J2S20_001054</name>
</gene>
<protein>
    <submittedName>
        <fullName evidence="1">CxxC motif-containing protein</fullName>
    </submittedName>
</protein>
<dbReference type="AlphaFoldDB" id="A0AAE4AKS8"/>
<dbReference type="PANTHER" id="PTHR39450:SF1">
    <property type="entry name" value="DUF1667 DOMAIN-CONTAINING PROTEIN"/>
    <property type="match status" value="1"/>
</dbReference>